<protein>
    <submittedName>
        <fullName evidence="1">Uncharacterized protein</fullName>
    </submittedName>
</protein>
<dbReference type="AlphaFoldDB" id="A0A183KYG8"/>
<reference evidence="1" key="1">
    <citation type="submission" date="2016-06" db="UniProtKB">
        <authorList>
            <consortium name="WormBaseParasite"/>
        </authorList>
    </citation>
    <scope>IDENTIFICATION</scope>
</reference>
<name>A0A183KYG8_9TREM</name>
<organism evidence="1">
    <name type="scientific">Schistosoma curassoni</name>
    <dbReference type="NCBI Taxonomy" id="6186"/>
    <lineage>
        <taxon>Eukaryota</taxon>
        <taxon>Metazoa</taxon>
        <taxon>Spiralia</taxon>
        <taxon>Lophotrochozoa</taxon>
        <taxon>Platyhelminthes</taxon>
        <taxon>Trematoda</taxon>
        <taxon>Digenea</taxon>
        <taxon>Strigeidida</taxon>
        <taxon>Schistosomatoidea</taxon>
        <taxon>Schistosomatidae</taxon>
        <taxon>Schistosoma</taxon>
    </lineage>
</organism>
<proteinExistence type="predicted"/>
<dbReference type="WBParaSite" id="SCUD_0002011801-mRNA-1">
    <property type="protein sequence ID" value="SCUD_0002011801-mRNA-1"/>
    <property type="gene ID" value="SCUD_0002011801"/>
</dbReference>
<accession>A0A183KYG8</accession>
<evidence type="ECO:0000313" key="1">
    <source>
        <dbReference type="WBParaSite" id="SCUD_0002011801-mRNA-1"/>
    </source>
</evidence>
<sequence length="52" mass="6203">MKLVNLYLFFTVKKTQHNSCCMFDLLLIFFPDEKENIDILSSLLILFQFDGR</sequence>